<dbReference type="InterPro" id="IPR001841">
    <property type="entry name" value="Znf_RING"/>
</dbReference>
<name>A0AB34JHI8_PRYPA</name>
<dbReference type="Gene3D" id="3.30.40.10">
    <property type="entry name" value="Zinc/RING finger domain, C3HC4 (zinc finger)"/>
    <property type="match status" value="1"/>
</dbReference>
<dbReference type="EMBL" id="JBGBPQ010000009">
    <property type="protein sequence ID" value="KAL1520267.1"/>
    <property type="molecule type" value="Genomic_DNA"/>
</dbReference>
<proteinExistence type="predicted"/>
<dbReference type="InterPro" id="IPR052804">
    <property type="entry name" value="UEC_component"/>
</dbReference>
<dbReference type="GO" id="GO:0008270">
    <property type="term" value="F:zinc ion binding"/>
    <property type="evidence" value="ECO:0007669"/>
    <property type="project" value="UniProtKB-KW"/>
</dbReference>
<evidence type="ECO:0000256" key="2">
    <source>
        <dbReference type="SAM" id="MobiDB-lite"/>
    </source>
</evidence>
<accession>A0AB34JHI8</accession>
<dbReference type="AlphaFoldDB" id="A0AB34JHI8"/>
<dbReference type="SUPFAM" id="SSF57850">
    <property type="entry name" value="RING/U-box"/>
    <property type="match status" value="1"/>
</dbReference>
<dbReference type="Pfam" id="PF13639">
    <property type="entry name" value="zf-RING_2"/>
    <property type="match status" value="1"/>
</dbReference>
<gene>
    <name evidence="4" type="ORF">AB1Y20_023735</name>
</gene>
<feature type="region of interest" description="Disordered" evidence="2">
    <location>
        <begin position="1"/>
        <end position="59"/>
    </location>
</feature>
<evidence type="ECO:0000256" key="1">
    <source>
        <dbReference type="PROSITE-ProRule" id="PRU00175"/>
    </source>
</evidence>
<dbReference type="Proteomes" id="UP001515480">
    <property type="component" value="Unassembled WGS sequence"/>
</dbReference>
<keyword evidence="1" id="KW-0863">Zinc-finger</keyword>
<comment type="caution">
    <text evidence="4">The sequence shown here is derived from an EMBL/GenBank/DDBJ whole genome shotgun (WGS) entry which is preliminary data.</text>
</comment>
<keyword evidence="1" id="KW-0862">Zinc</keyword>
<evidence type="ECO:0000313" key="5">
    <source>
        <dbReference type="Proteomes" id="UP001515480"/>
    </source>
</evidence>
<protein>
    <recommendedName>
        <fullName evidence="3">RING-type domain-containing protein</fullName>
    </recommendedName>
</protein>
<dbReference type="PANTHER" id="PTHR46359:SF2">
    <property type="entry name" value="GEO07743P1"/>
    <property type="match status" value="1"/>
</dbReference>
<dbReference type="PANTHER" id="PTHR46359">
    <property type="entry name" value="GEO07743P1"/>
    <property type="match status" value="1"/>
</dbReference>
<keyword evidence="5" id="KW-1185">Reference proteome</keyword>
<feature type="domain" description="RING-type" evidence="3">
    <location>
        <begin position="85"/>
        <end position="128"/>
    </location>
</feature>
<evidence type="ECO:0000313" key="4">
    <source>
        <dbReference type="EMBL" id="KAL1520267.1"/>
    </source>
</evidence>
<evidence type="ECO:0000259" key="3">
    <source>
        <dbReference type="PROSITE" id="PS50089"/>
    </source>
</evidence>
<feature type="compositionally biased region" description="Basic and acidic residues" evidence="2">
    <location>
        <begin position="39"/>
        <end position="50"/>
    </location>
</feature>
<dbReference type="InterPro" id="IPR013083">
    <property type="entry name" value="Znf_RING/FYVE/PHD"/>
</dbReference>
<reference evidence="4 5" key="1">
    <citation type="journal article" date="2024" name="Science">
        <title>Giant polyketide synthase enzymes in the biosynthesis of giant marine polyether toxins.</title>
        <authorList>
            <person name="Fallon T.R."/>
            <person name="Shende V.V."/>
            <person name="Wierzbicki I.H."/>
            <person name="Pendleton A.L."/>
            <person name="Watervoot N.F."/>
            <person name="Auber R.P."/>
            <person name="Gonzalez D.J."/>
            <person name="Wisecaver J.H."/>
            <person name="Moore B.S."/>
        </authorList>
    </citation>
    <scope>NUCLEOTIDE SEQUENCE [LARGE SCALE GENOMIC DNA]</scope>
    <source>
        <strain evidence="4 5">12B1</strain>
    </source>
</reference>
<organism evidence="4 5">
    <name type="scientific">Prymnesium parvum</name>
    <name type="common">Toxic golden alga</name>
    <dbReference type="NCBI Taxonomy" id="97485"/>
    <lineage>
        <taxon>Eukaryota</taxon>
        <taxon>Haptista</taxon>
        <taxon>Haptophyta</taxon>
        <taxon>Prymnesiophyceae</taxon>
        <taxon>Prymnesiales</taxon>
        <taxon>Prymnesiaceae</taxon>
        <taxon>Prymnesium</taxon>
    </lineage>
</organism>
<dbReference type="PROSITE" id="PS50089">
    <property type="entry name" value="ZF_RING_2"/>
    <property type="match status" value="1"/>
</dbReference>
<sequence length="213" mass="23597">MVDYSRFNGIGDDSEEEEGTSSASHAPQPPSAVMDDLEDYFRRIDERQPQESETAPPSVARFSAEQIDRLPSCAYDPSAASYSECSVCLADFEPAERLTQLPCAARHLLHPSCAAQCLSRSVFCPLCRVDLSAIVPLHAAAPPPPLSPRQLGFTRDGGVILRYEPRPPEEMARPAYIPAHARRDASFVEIQYPDRGVARVWRVPRPHEASPRE</sequence>
<keyword evidence="1" id="KW-0479">Metal-binding</keyword>